<feature type="coiled-coil region" evidence="3">
    <location>
        <begin position="71"/>
        <end position="105"/>
    </location>
</feature>
<name>A0AAD5YAX8_9FUNG</name>
<dbReference type="InterPro" id="IPR000159">
    <property type="entry name" value="RA_dom"/>
</dbReference>
<evidence type="ECO:0000313" key="7">
    <source>
        <dbReference type="Proteomes" id="UP001210925"/>
    </source>
</evidence>
<dbReference type="PROSITE" id="PS50002">
    <property type="entry name" value="SH3"/>
    <property type="match status" value="1"/>
</dbReference>
<dbReference type="InterPro" id="IPR001452">
    <property type="entry name" value="SH3_domain"/>
</dbReference>
<dbReference type="PROSITE" id="PS50200">
    <property type="entry name" value="RA"/>
    <property type="match status" value="1"/>
</dbReference>
<proteinExistence type="predicted"/>
<gene>
    <name evidence="6" type="primary">STE50</name>
    <name evidence="6" type="ORF">HK103_005434</name>
</gene>
<keyword evidence="3" id="KW-0175">Coiled coil</keyword>
<comment type="caution">
    <text evidence="6">The sequence shown here is derived from an EMBL/GenBank/DDBJ whole genome shotgun (WGS) entry which is preliminary data.</text>
</comment>
<dbReference type="Pfam" id="PF00788">
    <property type="entry name" value="RA"/>
    <property type="match status" value="1"/>
</dbReference>
<evidence type="ECO:0000256" key="1">
    <source>
        <dbReference type="ARBA" id="ARBA00022443"/>
    </source>
</evidence>
<keyword evidence="7" id="KW-1185">Reference proteome</keyword>
<evidence type="ECO:0000256" key="2">
    <source>
        <dbReference type="PROSITE-ProRule" id="PRU00192"/>
    </source>
</evidence>
<dbReference type="InterPro" id="IPR013761">
    <property type="entry name" value="SAM/pointed_sf"/>
</dbReference>
<dbReference type="Proteomes" id="UP001210925">
    <property type="component" value="Unassembled WGS sequence"/>
</dbReference>
<sequence>MENLITGNVLIFAGHAMLEELQMKAVGDRIRLLNAIYYKKLEHKVELQEDDYIPESQTPSFSTVNIMAARIEELEKTVGDQESYISRLKKEMNALNTELNFYKDRLKSNRKGSRTTGYDSPSERGKTSQYVALPHPLQLFKEKPTSPSSISSSTTFNYEHNGETTIRVIGNQLPDKQHESYKTFRISNTDDVAKLIGDALHKYKISTSDWRNYILMLILKDNGILILMVETVVLNPTDKVLEVTRKYLPDELVPQYIIRHVRHINVPNSKPINIEPGTFMAANLGLEGTGKAIAIYEHEAQSRGELNVYIGEIYSIIAKDNEWCIVEHNGQRGSVPTLCLHVLENLPERKLQKAYCLYEFNRKLKNELSVRRGEQFVVLDKYQHWYLLRSSDTRGMVRANPAARLNVNIRNVMSYNDLKRFDSNTPTLSDNESPKNLTDPFNVPQLIMMKMANLSKIVQKAIQPDVVDVTTPGVDSPLPLTPEKVHAERLEIVFRELDRSIFDWESRLRRLIKDTATPKIITSVRNVLDFILKNIDVVHEVFCKGPLAGQIVNSLENLSKRNIQIVAETKSICSKLDQPGEDKQRVYQELEQYMRGAIKHNYTVITQVSVYVLEDLQVASMLNASEV</sequence>
<dbReference type="Gene3D" id="1.10.150.50">
    <property type="entry name" value="Transcription Factor, Ets-1"/>
    <property type="match status" value="1"/>
</dbReference>
<dbReference type="EMBL" id="JADGKB010000005">
    <property type="protein sequence ID" value="KAJ3261596.1"/>
    <property type="molecule type" value="Genomic_DNA"/>
</dbReference>
<evidence type="ECO:0000313" key="6">
    <source>
        <dbReference type="EMBL" id="KAJ3261596.1"/>
    </source>
</evidence>
<dbReference type="SMART" id="SM00326">
    <property type="entry name" value="SH3"/>
    <property type="match status" value="2"/>
</dbReference>
<protein>
    <submittedName>
        <fullName evidence="6">Adaptor for signal transduction</fullName>
    </submittedName>
</protein>
<dbReference type="GO" id="GO:0007165">
    <property type="term" value="P:signal transduction"/>
    <property type="evidence" value="ECO:0007669"/>
    <property type="project" value="InterPro"/>
</dbReference>
<dbReference type="Pfam" id="PF00018">
    <property type="entry name" value="SH3_1"/>
    <property type="match status" value="1"/>
</dbReference>
<dbReference type="Gene3D" id="2.30.30.40">
    <property type="entry name" value="SH3 Domains"/>
    <property type="match status" value="2"/>
</dbReference>
<reference evidence="6" key="1">
    <citation type="submission" date="2020-05" db="EMBL/GenBank/DDBJ databases">
        <title>Phylogenomic resolution of chytrid fungi.</title>
        <authorList>
            <person name="Stajich J.E."/>
            <person name="Amses K."/>
            <person name="Simmons R."/>
            <person name="Seto K."/>
            <person name="Myers J."/>
            <person name="Bonds A."/>
            <person name="Quandt C.A."/>
            <person name="Barry K."/>
            <person name="Liu P."/>
            <person name="Grigoriev I."/>
            <person name="Longcore J.E."/>
            <person name="James T.Y."/>
        </authorList>
    </citation>
    <scope>NUCLEOTIDE SEQUENCE</scope>
    <source>
        <strain evidence="6">PLAUS21</strain>
    </source>
</reference>
<organism evidence="6 7">
    <name type="scientific">Boothiomyces macroporosus</name>
    <dbReference type="NCBI Taxonomy" id="261099"/>
    <lineage>
        <taxon>Eukaryota</taxon>
        <taxon>Fungi</taxon>
        <taxon>Fungi incertae sedis</taxon>
        <taxon>Chytridiomycota</taxon>
        <taxon>Chytridiomycota incertae sedis</taxon>
        <taxon>Chytridiomycetes</taxon>
        <taxon>Rhizophydiales</taxon>
        <taxon>Terramycetaceae</taxon>
        <taxon>Boothiomyces</taxon>
    </lineage>
</organism>
<dbReference type="SUPFAM" id="SSF50044">
    <property type="entry name" value="SH3-domain"/>
    <property type="match status" value="2"/>
</dbReference>
<dbReference type="CDD" id="cd00174">
    <property type="entry name" value="SH3"/>
    <property type="match status" value="1"/>
</dbReference>
<dbReference type="SUPFAM" id="SSF54236">
    <property type="entry name" value="Ubiquitin-like"/>
    <property type="match status" value="1"/>
</dbReference>
<evidence type="ECO:0000256" key="3">
    <source>
        <dbReference type="SAM" id="Coils"/>
    </source>
</evidence>
<dbReference type="InterPro" id="IPR029071">
    <property type="entry name" value="Ubiquitin-like_domsf"/>
</dbReference>
<dbReference type="Gene3D" id="3.10.20.90">
    <property type="entry name" value="Phosphatidylinositol 3-kinase Catalytic Subunit, Chain A, domain 1"/>
    <property type="match status" value="1"/>
</dbReference>
<keyword evidence="1 2" id="KW-0728">SH3 domain</keyword>
<evidence type="ECO:0000259" key="4">
    <source>
        <dbReference type="PROSITE" id="PS50002"/>
    </source>
</evidence>
<dbReference type="InterPro" id="IPR036028">
    <property type="entry name" value="SH3-like_dom_sf"/>
</dbReference>
<accession>A0AAD5YAX8</accession>
<dbReference type="AlphaFoldDB" id="A0AAD5YAX8"/>
<feature type="domain" description="Ras-associating" evidence="5">
    <location>
        <begin position="162"/>
        <end position="263"/>
    </location>
</feature>
<feature type="domain" description="SH3" evidence="4">
    <location>
        <begin position="287"/>
        <end position="345"/>
    </location>
</feature>
<evidence type="ECO:0000259" key="5">
    <source>
        <dbReference type="PROSITE" id="PS50200"/>
    </source>
</evidence>